<dbReference type="GO" id="GO:0005634">
    <property type="term" value="C:nucleus"/>
    <property type="evidence" value="ECO:0007669"/>
    <property type="project" value="UniProtKB-SubCell"/>
</dbReference>
<comment type="caution">
    <text evidence="6">The sequence shown here is derived from an EMBL/GenBank/DDBJ whole genome shotgun (WGS) entry which is preliminary data.</text>
</comment>
<evidence type="ECO:0000256" key="2">
    <source>
        <dbReference type="ARBA" id="ARBA00023242"/>
    </source>
</evidence>
<gene>
    <name evidence="6" type="ORF">ACJIZ3_008549</name>
</gene>
<evidence type="ECO:0000256" key="1">
    <source>
        <dbReference type="ARBA" id="ARBA00004123"/>
    </source>
</evidence>
<dbReference type="InterPro" id="IPR000504">
    <property type="entry name" value="RRM_dom"/>
</dbReference>
<dbReference type="InterPro" id="IPR012677">
    <property type="entry name" value="Nucleotide-bd_a/b_plait_sf"/>
</dbReference>
<dbReference type="Pfam" id="PF00076">
    <property type="entry name" value="RRM_1"/>
    <property type="match status" value="1"/>
</dbReference>
<dbReference type="Gene3D" id="3.30.70.330">
    <property type="match status" value="1"/>
</dbReference>
<feature type="domain" description="RRM" evidence="5">
    <location>
        <begin position="40"/>
        <end position="118"/>
    </location>
</feature>
<name>A0ABD3TB38_9LAMI</name>
<keyword evidence="2" id="KW-0539">Nucleus</keyword>
<organism evidence="6 7">
    <name type="scientific">Penstemon smallii</name>
    <dbReference type="NCBI Taxonomy" id="265156"/>
    <lineage>
        <taxon>Eukaryota</taxon>
        <taxon>Viridiplantae</taxon>
        <taxon>Streptophyta</taxon>
        <taxon>Embryophyta</taxon>
        <taxon>Tracheophyta</taxon>
        <taxon>Spermatophyta</taxon>
        <taxon>Magnoliopsida</taxon>
        <taxon>eudicotyledons</taxon>
        <taxon>Gunneridae</taxon>
        <taxon>Pentapetalae</taxon>
        <taxon>asterids</taxon>
        <taxon>lamiids</taxon>
        <taxon>Lamiales</taxon>
        <taxon>Plantaginaceae</taxon>
        <taxon>Cheloneae</taxon>
        <taxon>Penstemon</taxon>
    </lineage>
</organism>
<dbReference type="CDD" id="cd00590">
    <property type="entry name" value="RRM_SF"/>
    <property type="match status" value="1"/>
</dbReference>
<protein>
    <recommendedName>
        <fullName evidence="5">RRM domain-containing protein</fullName>
    </recommendedName>
</protein>
<dbReference type="PANTHER" id="PTHR13952:SF19">
    <property type="entry name" value="GLYCINE-RICH RNA-BINDING PROTEIN 4, MITOCHONDRIAL ISOFORM X1"/>
    <property type="match status" value="1"/>
</dbReference>
<keyword evidence="7" id="KW-1185">Reference proteome</keyword>
<evidence type="ECO:0000259" key="5">
    <source>
        <dbReference type="PROSITE" id="PS50102"/>
    </source>
</evidence>
<dbReference type="InterPro" id="IPR051183">
    <property type="entry name" value="U1_U11-U12_snRNP_70-35kDa"/>
</dbReference>
<proteinExistence type="predicted"/>
<keyword evidence="3" id="KW-0694">RNA-binding</keyword>
<dbReference type="InterPro" id="IPR035979">
    <property type="entry name" value="RBD_domain_sf"/>
</dbReference>
<accession>A0ABD3TB38</accession>
<dbReference type="Proteomes" id="UP001634393">
    <property type="component" value="Unassembled WGS sequence"/>
</dbReference>
<dbReference type="AlphaFoldDB" id="A0ABD3TB38"/>
<dbReference type="SUPFAM" id="SSF54928">
    <property type="entry name" value="RNA-binding domain, RBD"/>
    <property type="match status" value="1"/>
</dbReference>
<dbReference type="SMART" id="SM00360">
    <property type="entry name" value="RRM"/>
    <property type="match status" value="1"/>
</dbReference>
<dbReference type="PROSITE" id="PS50102">
    <property type="entry name" value="RRM"/>
    <property type="match status" value="1"/>
</dbReference>
<dbReference type="PANTHER" id="PTHR13952">
    <property type="entry name" value="U1 SMALL NUCLEAR RIBONUCLEOPROTEIN 70 KD"/>
    <property type="match status" value="1"/>
</dbReference>
<dbReference type="EMBL" id="JBJXBP010000004">
    <property type="protein sequence ID" value="KAL3833813.1"/>
    <property type="molecule type" value="Genomic_DNA"/>
</dbReference>
<sequence>MAKTLWCYLPYSTSIPNHGKPKSANLKIHASDVVRYPLASKIIVKNLPYSINESCLQDKFSKFGQIAEVKLIKDEATKKPKGYAFIQYTSQEEAMLALEIMDHQYFDGRLLYVDIAKPQNNDFGGYPKTSGPPLEATESDTGD</sequence>
<evidence type="ECO:0000256" key="3">
    <source>
        <dbReference type="PROSITE-ProRule" id="PRU00176"/>
    </source>
</evidence>
<evidence type="ECO:0000313" key="6">
    <source>
        <dbReference type="EMBL" id="KAL3833813.1"/>
    </source>
</evidence>
<reference evidence="6 7" key="1">
    <citation type="submission" date="2024-12" db="EMBL/GenBank/DDBJ databases">
        <title>The unique morphological basis and parallel evolutionary history of personate flowers in Penstemon.</title>
        <authorList>
            <person name="Depatie T.H."/>
            <person name="Wessinger C.A."/>
        </authorList>
    </citation>
    <scope>NUCLEOTIDE SEQUENCE [LARGE SCALE GENOMIC DNA]</scope>
    <source>
        <strain evidence="6">WTNN_2</strain>
        <tissue evidence="6">Leaf</tissue>
    </source>
</reference>
<evidence type="ECO:0000256" key="4">
    <source>
        <dbReference type="SAM" id="MobiDB-lite"/>
    </source>
</evidence>
<feature type="region of interest" description="Disordered" evidence="4">
    <location>
        <begin position="122"/>
        <end position="143"/>
    </location>
</feature>
<dbReference type="GO" id="GO:0003723">
    <property type="term" value="F:RNA binding"/>
    <property type="evidence" value="ECO:0007669"/>
    <property type="project" value="UniProtKB-UniRule"/>
</dbReference>
<comment type="subcellular location">
    <subcellularLocation>
        <location evidence="1">Nucleus</location>
    </subcellularLocation>
</comment>
<evidence type="ECO:0000313" key="7">
    <source>
        <dbReference type="Proteomes" id="UP001634393"/>
    </source>
</evidence>